<feature type="domain" description="Heterokaryon incompatibility" evidence="1">
    <location>
        <begin position="22"/>
        <end position="107"/>
    </location>
</feature>
<evidence type="ECO:0000313" key="2">
    <source>
        <dbReference type="EMBL" id="CZR61301.1"/>
    </source>
</evidence>
<dbReference type="OrthoDB" id="674604at2759"/>
<keyword evidence="3" id="KW-1185">Reference proteome</keyword>
<dbReference type="STRING" id="576137.A0A1L7X8G3"/>
<accession>A0A1L7X8G3</accession>
<organism evidence="2 3">
    <name type="scientific">Phialocephala subalpina</name>
    <dbReference type="NCBI Taxonomy" id="576137"/>
    <lineage>
        <taxon>Eukaryota</taxon>
        <taxon>Fungi</taxon>
        <taxon>Dikarya</taxon>
        <taxon>Ascomycota</taxon>
        <taxon>Pezizomycotina</taxon>
        <taxon>Leotiomycetes</taxon>
        <taxon>Helotiales</taxon>
        <taxon>Mollisiaceae</taxon>
        <taxon>Phialocephala</taxon>
        <taxon>Phialocephala fortinii species complex</taxon>
    </lineage>
</organism>
<evidence type="ECO:0000259" key="1">
    <source>
        <dbReference type="Pfam" id="PF06985"/>
    </source>
</evidence>
<dbReference type="Proteomes" id="UP000184330">
    <property type="component" value="Unassembled WGS sequence"/>
</dbReference>
<sequence>MRLIHTKTLKLAEFAGKVIPPYVILSHTWEEGEVSFQDMQCGDADQKAGHDKIKCCCKVAAAQGFEHAWIDTCCIDKTSSSELSEAINSMYRWYQAAEVCYAYLSDVPPQEDASESAFANSRWFIRGWTLQELIAPASLIFFGSNWQEIGTKSSLQGVISRITGIHAETLLSADDRLQSFSVAQRMSWASVRQTTRIEDLAYCLMGIFGVNMPMLYGEGERSFIRLQEEIMKSSDDPTIFAWRKMANNGGLLATSPGVFHRSGRIIRSKDHNNISFTWTNRGLHLQISSKYLNSDSGEKEVLAVLDCHEIGKSEQLLGIYLLEVPGSTEYRFRSRRNQMGNIATSEVATLERESVYVKEDLGQKVETPRYLSWLVVTSGLEKLGISPCDAFPPKWLQPDGQIYGFASGLFSTFNTIGAVRFASTDTESWAVVLKIFWGNISVNVVSALPNERSKEIAQSFDTMATTTTHKRTWRNEPDRIVWQLPDKKEWIHIAITRQIWLGKRTFVVNISYIDLNS</sequence>
<name>A0A1L7X8G3_9HELO</name>
<dbReference type="PANTHER" id="PTHR10622">
    <property type="entry name" value="HET DOMAIN-CONTAINING PROTEIN"/>
    <property type="match status" value="1"/>
</dbReference>
<dbReference type="EMBL" id="FJOG01000018">
    <property type="protein sequence ID" value="CZR61301.1"/>
    <property type="molecule type" value="Genomic_DNA"/>
</dbReference>
<protein>
    <recommendedName>
        <fullName evidence="1">Heterokaryon incompatibility domain-containing protein</fullName>
    </recommendedName>
</protein>
<reference evidence="2 3" key="1">
    <citation type="submission" date="2016-03" db="EMBL/GenBank/DDBJ databases">
        <authorList>
            <person name="Ploux O."/>
        </authorList>
    </citation>
    <scope>NUCLEOTIDE SEQUENCE [LARGE SCALE GENOMIC DNA]</scope>
    <source>
        <strain evidence="2 3">UAMH 11012</strain>
    </source>
</reference>
<dbReference type="PANTHER" id="PTHR10622:SF10">
    <property type="entry name" value="HET DOMAIN-CONTAINING PROTEIN"/>
    <property type="match status" value="1"/>
</dbReference>
<gene>
    <name evidence="2" type="ORF">PAC_11197</name>
</gene>
<evidence type="ECO:0000313" key="3">
    <source>
        <dbReference type="Proteomes" id="UP000184330"/>
    </source>
</evidence>
<dbReference type="AlphaFoldDB" id="A0A1L7X8G3"/>
<dbReference type="InterPro" id="IPR010730">
    <property type="entry name" value="HET"/>
</dbReference>
<proteinExistence type="predicted"/>
<dbReference type="Pfam" id="PF06985">
    <property type="entry name" value="HET"/>
    <property type="match status" value="1"/>
</dbReference>